<organism evidence="3 4">
    <name type="scientific">Flavobacterium paronense</name>
    <dbReference type="NCBI Taxonomy" id="1392775"/>
    <lineage>
        <taxon>Bacteria</taxon>
        <taxon>Pseudomonadati</taxon>
        <taxon>Bacteroidota</taxon>
        <taxon>Flavobacteriia</taxon>
        <taxon>Flavobacteriales</taxon>
        <taxon>Flavobacteriaceae</taxon>
        <taxon>Flavobacterium</taxon>
    </lineage>
</organism>
<evidence type="ECO:0000256" key="1">
    <source>
        <dbReference type="SAM" id="SignalP"/>
    </source>
</evidence>
<dbReference type="EC" id="3.1.-.-" evidence="3"/>
<dbReference type="RefSeq" id="WP_290283892.1">
    <property type="nucleotide sequence ID" value="NZ_JAUFQN010000004.1"/>
</dbReference>
<name>A0ABV5GG57_9FLAO</name>
<feature type="signal peptide" evidence="1">
    <location>
        <begin position="1"/>
        <end position="20"/>
    </location>
</feature>
<dbReference type="Gene3D" id="3.40.50.1820">
    <property type="entry name" value="alpha/beta hydrolase"/>
    <property type="match status" value="1"/>
</dbReference>
<dbReference type="SUPFAM" id="SSF53474">
    <property type="entry name" value="alpha/beta-Hydrolases"/>
    <property type="match status" value="1"/>
</dbReference>
<dbReference type="InterPro" id="IPR002925">
    <property type="entry name" value="Dienelactn_hydro"/>
</dbReference>
<dbReference type="Proteomes" id="UP001589576">
    <property type="component" value="Unassembled WGS sequence"/>
</dbReference>
<comment type="caution">
    <text evidence="3">The sequence shown here is derived from an EMBL/GenBank/DDBJ whole genome shotgun (WGS) entry which is preliminary data.</text>
</comment>
<reference evidence="3 4" key="1">
    <citation type="submission" date="2024-09" db="EMBL/GenBank/DDBJ databases">
        <authorList>
            <person name="Sun Q."/>
            <person name="Mori K."/>
        </authorList>
    </citation>
    <scope>NUCLEOTIDE SEQUENCE [LARGE SCALE GENOMIC DNA]</scope>
    <source>
        <strain evidence="3 4">CECT 8460</strain>
    </source>
</reference>
<dbReference type="EMBL" id="JBHMFB010000029">
    <property type="protein sequence ID" value="MFB9090098.1"/>
    <property type="molecule type" value="Genomic_DNA"/>
</dbReference>
<dbReference type="GO" id="GO:0016787">
    <property type="term" value="F:hydrolase activity"/>
    <property type="evidence" value="ECO:0007669"/>
    <property type="project" value="UniProtKB-KW"/>
</dbReference>
<evidence type="ECO:0000313" key="3">
    <source>
        <dbReference type="EMBL" id="MFB9090098.1"/>
    </source>
</evidence>
<sequence>MKTKFLMLTVILLSTFTVFSQSKAVEYKDGSQLLSGISVKPSKALKNNPGILILPAWMGIDDHAKDSANRLAESGYTIFVADIYGADQRPTNYNEAGAKAGYFKKNIKEYQTRIQLALDQLVKQGANPDDIVIMGYCFGGTGAVEAARVNMKVKGIVSFHGGLGRDEARTINPIASKVLVLHGADDPYESKEEIEKFQNEMRTAKADWQMVYYANAVHSFTDKNAGNDNSKGAAYNEKAEKRSWEAMLNFLKEVL</sequence>
<feature type="domain" description="Dienelactone hydrolase" evidence="2">
    <location>
        <begin position="36"/>
        <end position="254"/>
    </location>
</feature>
<keyword evidence="4" id="KW-1185">Reference proteome</keyword>
<evidence type="ECO:0000313" key="4">
    <source>
        <dbReference type="Proteomes" id="UP001589576"/>
    </source>
</evidence>
<dbReference type="PANTHER" id="PTHR22946:SF0">
    <property type="entry name" value="DIENELACTONE HYDROLASE DOMAIN-CONTAINING PROTEIN"/>
    <property type="match status" value="1"/>
</dbReference>
<gene>
    <name evidence="3" type="ORF">ACFFUU_10840</name>
</gene>
<feature type="chain" id="PRO_5047419639" evidence="1">
    <location>
        <begin position="21"/>
        <end position="255"/>
    </location>
</feature>
<evidence type="ECO:0000259" key="2">
    <source>
        <dbReference type="Pfam" id="PF01738"/>
    </source>
</evidence>
<keyword evidence="1" id="KW-0732">Signal</keyword>
<accession>A0ABV5GG57</accession>
<dbReference type="PANTHER" id="PTHR22946">
    <property type="entry name" value="DIENELACTONE HYDROLASE DOMAIN-CONTAINING PROTEIN-RELATED"/>
    <property type="match status" value="1"/>
</dbReference>
<dbReference type="InterPro" id="IPR050261">
    <property type="entry name" value="FrsA_esterase"/>
</dbReference>
<dbReference type="InterPro" id="IPR029058">
    <property type="entry name" value="AB_hydrolase_fold"/>
</dbReference>
<keyword evidence="3" id="KW-0378">Hydrolase</keyword>
<proteinExistence type="predicted"/>
<protein>
    <submittedName>
        <fullName evidence="3">Dienelactone hydrolase family protein</fullName>
        <ecNumber evidence="3">3.1.-.-</ecNumber>
    </submittedName>
</protein>
<dbReference type="Pfam" id="PF01738">
    <property type="entry name" value="DLH"/>
    <property type="match status" value="1"/>
</dbReference>